<comment type="subcellular location">
    <subcellularLocation>
        <location evidence="1">Cell envelope</location>
    </subcellularLocation>
</comment>
<dbReference type="InterPro" id="IPR058636">
    <property type="entry name" value="Beta-barrel_YknX"/>
</dbReference>
<dbReference type="InterPro" id="IPR050465">
    <property type="entry name" value="UPF0194_transport"/>
</dbReference>
<feature type="coiled-coil region" evidence="3">
    <location>
        <begin position="107"/>
        <end position="216"/>
    </location>
</feature>
<evidence type="ECO:0000256" key="1">
    <source>
        <dbReference type="ARBA" id="ARBA00004196"/>
    </source>
</evidence>
<feature type="compositionally biased region" description="Polar residues" evidence="4">
    <location>
        <begin position="427"/>
        <end position="436"/>
    </location>
</feature>
<keyword evidence="5" id="KW-0812">Transmembrane</keyword>
<keyword evidence="2 3" id="KW-0175">Coiled coil</keyword>
<keyword evidence="5" id="KW-0472">Membrane</keyword>
<dbReference type="PANTHER" id="PTHR32347">
    <property type="entry name" value="EFFLUX SYSTEM COMPONENT YKNX-RELATED"/>
    <property type="match status" value="1"/>
</dbReference>
<evidence type="ECO:0000256" key="2">
    <source>
        <dbReference type="ARBA" id="ARBA00023054"/>
    </source>
</evidence>
<dbReference type="EMBL" id="CP121196">
    <property type="protein sequence ID" value="XBH16365.1"/>
    <property type="molecule type" value="Genomic_DNA"/>
</dbReference>
<feature type="region of interest" description="Disordered" evidence="4">
    <location>
        <begin position="416"/>
        <end position="436"/>
    </location>
</feature>
<feature type="domain" description="CzcB-like C-terminal circularly permuted SH3-like" evidence="6">
    <location>
        <begin position="363"/>
        <end position="412"/>
    </location>
</feature>
<dbReference type="Gene3D" id="2.40.30.170">
    <property type="match status" value="1"/>
</dbReference>
<dbReference type="RefSeq" id="WP_348261594.1">
    <property type="nucleotide sequence ID" value="NZ_CP121196.1"/>
</dbReference>
<gene>
    <name evidence="8" type="ORF">P8935_17545</name>
</gene>
<feature type="domain" description="YknX-like beta-barrel" evidence="7">
    <location>
        <begin position="274"/>
        <end position="348"/>
    </location>
</feature>
<sequence>MKKSRTGIWVILGIVVVCGVGAVIAMNRKSSSLTGADEIPLALVKRGDVEIEVHARGEVSAAHSSMLAAPAIGGDALQITRLPQTGDRIKKGDVVIEFDPSEQHYKLDQNRSELQQAEQEITKAKDDALVLAAEDKVALLKARYDVRRAELDVEKKELDSKIDAQKHELTLQQNRRVLEQLEKDVESHKATGQASIFLAQEKYNKAKLAMDQAQQNLDHMHVTAPMDGLVSIQKNMDATGGMFFGGMSLPDFRPGDQVRPGSAIVQVLDLSGMNLTAHVQEDQHDNVKAGEPVEVAFDAIPSKKFRGTVKTVAGMAMQSFFSSESAHNFDVTIQLVDADPGLRPGLTAEIVFKGTRQTGVNSIPRQALFMKDGKRVVFVRAGSSYQQREVQIKGESETRAVIEGLAEGTQVALLDPTVPRKTGPAGSGSSSTMGAP</sequence>
<evidence type="ECO:0000256" key="3">
    <source>
        <dbReference type="SAM" id="Coils"/>
    </source>
</evidence>
<dbReference type="InterPro" id="IPR058649">
    <property type="entry name" value="CzcB_C"/>
</dbReference>
<dbReference type="Pfam" id="PF25975">
    <property type="entry name" value="CzcB_C"/>
    <property type="match status" value="1"/>
</dbReference>
<keyword evidence="5" id="KW-1133">Transmembrane helix</keyword>
<evidence type="ECO:0000259" key="7">
    <source>
        <dbReference type="Pfam" id="PF25990"/>
    </source>
</evidence>
<organism evidence="8">
    <name type="scientific">Telmatobacter sp. DSM 110680</name>
    <dbReference type="NCBI Taxonomy" id="3036704"/>
    <lineage>
        <taxon>Bacteria</taxon>
        <taxon>Pseudomonadati</taxon>
        <taxon>Acidobacteriota</taxon>
        <taxon>Terriglobia</taxon>
        <taxon>Terriglobales</taxon>
        <taxon>Acidobacteriaceae</taxon>
        <taxon>Telmatobacter</taxon>
    </lineage>
</organism>
<dbReference type="Gene3D" id="2.40.420.20">
    <property type="match status" value="1"/>
</dbReference>
<name>A0AAU7DG97_9BACT</name>
<evidence type="ECO:0000256" key="4">
    <source>
        <dbReference type="SAM" id="MobiDB-lite"/>
    </source>
</evidence>
<dbReference type="PANTHER" id="PTHR32347:SF23">
    <property type="entry name" value="BLL5650 PROTEIN"/>
    <property type="match status" value="1"/>
</dbReference>
<dbReference type="AlphaFoldDB" id="A0AAU7DG97"/>
<feature type="transmembrane region" description="Helical" evidence="5">
    <location>
        <begin position="7"/>
        <end position="26"/>
    </location>
</feature>
<evidence type="ECO:0000259" key="6">
    <source>
        <dbReference type="Pfam" id="PF25975"/>
    </source>
</evidence>
<dbReference type="Pfam" id="PF25990">
    <property type="entry name" value="Beta-barrel_YknX"/>
    <property type="match status" value="1"/>
</dbReference>
<evidence type="ECO:0000313" key="8">
    <source>
        <dbReference type="EMBL" id="XBH16365.1"/>
    </source>
</evidence>
<reference evidence="8" key="1">
    <citation type="submission" date="2023-03" db="EMBL/GenBank/DDBJ databases">
        <title>Edaphobacter sp.</title>
        <authorList>
            <person name="Huber K.J."/>
            <person name="Papendorf J."/>
            <person name="Pilke C."/>
            <person name="Bunk B."/>
            <person name="Sproeer C."/>
            <person name="Pester M."/>
        </authorList>
    </citation>
    <scope>NUCLEOTIDE SEQUENCE</scope>
    <source>
        <strain evidence="8">DSM 110680</strain>
    </source>
</reference>
<dbReference type="GO" id="GO:0030313">
    <property type="term" value="C:cell envelope"/>
    <property type="evidence" value="ECO:0007669"/>
    <property type="project" value="UniProtKB-SubCell"/>
</dbReference>
<protein>
    <submittedName>
        <fullName evidence="8">Efflux RND transporter periplasmic adaptor subunit</fullName>
    </submittedName>
</protein>
<accession>A0AAU7DG97</accession>
<proteinExistence type="predicted"/>
<evidence type="ECO:0000256" key="5">
    <source>
        <dbReference type="SAM" id="Phobius"/>
    </source>
</evidence>